<accession>A0A6A5S310</accession>
<reference evidence="1" key="1">
    <citation type="journal article" date="2020" name="Stud. Mycol.">
        <title>101 Dothideomycetes genomes: a test case for predicting lifestyles and emergence of pathogens.</title>
        <authorList>
            <person name="Haridas S."/>
            <person name="Albert R."/>
            <person name="Binder M."/>
            <person name="Bloem J."/>
            <person name="Labutti K."/>
            <person name="Salamov A."/>
            <person name="Andreopoulos B."/>
            <person name="Baker S."/>
            <person name="Barry K."/>
            <person name="Bills G."/>
            <person name="Bluhm B."/>
            <person name="Cannon C."/>
            <person name="Castanera R."/>
            <person name="Culley D."/>
            <person name="Daum C."/>
            <person name="Ezra D."/>
            <person name="Gonzalez J."/>
            <person name="Henrissat B."/>
            <person name="Kuo A."/>
            <person name="Liang C."/>
            <person name="Lipzen A."/>
            <person name="Lutzoni F."/>
            <person name="Magnuson J."/>
            <person name="Mondo S."/>
            <person name="Nolan M."/>
            <person name="Ohm R."/>
            <person name="Pangilinan J."/>
            <person name="Park H.-J."/>
            <person name="Ramirez L."/>
            <person name="Alfaro M."/>
            <person name="Sun H."/>
            <person name="Tritt A."/>
            <person name="Yoshinaga Y."/>
            <person name="Zwiers L.-H."/>
            <person name="Turgeon B."/>
            <person name="Goodwin S."/>
            <person name="Spatafora J."/>
            <person name="Crous P."/>
            <person name="Grigoriev I."/>
        </authorList>
    </citation>
    <scope>NUCLEOTIDE SEQUENCE</scope>
    <source>
        <strain evidence="1">CBS 183.55</strain>
    </source>
</reference>
<sequence>MGLPRATDGSIFTPPQYPLYPEPSPQGRYVLAPSVCSTRLPRKLQHVVSKGEARATMERGAPALDDEGQSEYVVVEPDGRLTVAVEDDCSSYPRASKGHRWSYLPWITEMEESCQPLKLKIRL</sequence>
<gene>
    <name evidence="1" type="ORF">M421DRAFT_415062</name>
</gene>
<dbReference type="AlphaFoldDB" id="A0A6A5S310"/>
<dbReference type="GeneID" id="54348224"/>
<dbReference type="RefSeq" id="XP_033454258.1">
    <property type="nucleotide sequence ID" value="XM_033590556.1"/>
</dbReference>
<protein>
    <submittedName>
        <fullName evidence="1">Uncharacterized protein</fullName>
    </submittedName>
</protein>
<evidence type="ECO:0000313" key="2">
    <source>
        <dbReference type="Proteomes" id="UP000800082"/>
    </source>
</evidence>
<dbReference type="EMBL" id="ML978956">
    <property type="protein sequence ID" value="KAF1934010.1"/>
    <property type="molecule type" value="Genomic_DNA"/>
</dbReference>
<dbReference type="Proteomes" id="UP000800082">
    <property type="component" value="Unassembled WGS sequence"/>
</dbReference>
<dbReference type="OrthoDB" id="3932216at2759"/>
<keyword evidence="2" id="KW-1185">Reference proteome</keyword>
<evidence type="ECO:0000313" key="1">
    <source>
        <dbReference type="EMBL" id="KAF1934010.1"/>
    </source>
</evidence>
<organism evidence="1 2">
    <name type="scientific">Didymella exigua CBS 183.55</name>
    <dbReference type="NCBI Taxonomy" id="1150837"/>
    <lineage>
        <taxon>Eukaryota</taxon>
        <taxon>Fungi</taxon>
        <taxon>Dikarya</taxon>
        <taxon>Ascomycota</taxon>
        <taxon>Pezizomycotina</taxon>
        <taxon>Dothideomycetes</taxon>
        <taxon>Pleosporomycetidae</taxon>
        <taxon>Pleosporales</taxon>
        <taxon>Pleosporineae</taxon>
        <taxon>Didymellaceae</taxon>
        <taxon>Didymella</taxon>
    </lineage>
</organism>
<proteinExistence type="predicted"/>
<name>A0A6A5S310_9PLEO</name>